<protein>
    <submittedName>
        <fullName evidence="2">DUF3108 domain-containing protein</fullName>
    </submittedName>
</protein>
<evidence type="ECO:0000313" key="3">
    <source>
        <dbReference type="Proteomes" id="UP000327424"/>
    </source>
</evidence>
<reference evidence="2 3" key="1">
    <citation type="submission" date="2019-09" db="EMBL/GenBank/DDBJ databases">
        <title>Hybrid Assembly of the complete Genome of the Deep-Sea Bacterium Moritella marina from long Nanopore and Illumina reads.</title>
        <authorList>
            <person name="Magin S."/>
            <person name="Georgoulis A."/>
            <person name="Papadimitriou K."/>
            <person name="Iliakis G."/>
            <person name="Vorgias C.E."/>
        </authorList>
    </citation>
    <scope>NUCLEOTIDE SEQUENCE [LARGE SCALE GENOMIC DNA]</scope>
    <source>
        <strain evidence="2 3">MP-1</strain>
    </source>
</reference>
<dbReference type="Proteomes" id="UP000327424">
    <property type="component" value="Chromosome"/>
</dbReference>
<dbReference type="OrthoDB" id="5875477at2"/>
<dbReference type="EMBL" id="CP044399">
    <property type="protein sequence ID" value="QFI36883.1"/>
    <property type="molecule type" value="Genomic_DNA"/>
</dbReference>
<dbReference type="AlphaFoldDB" id="A0A5J6WFU2"/>
<keyword evidence="1" id="KW-0732">Signal</keyword>
<gene>
    <name evidence="2" type="ORF">FR932_03030</name>
</gene>
<name>A0A5J6WFU2_MORMI</name>
<dbReference type="RefSeq" id="WP_019443077.1">
    <property type="nucleotide sequence ID" value="NZ_ALOE01000039.1"/>
</dbReference>
<feature type="chain" id="PRO_5023914281" evidence="1">
    <location>
        <begin position="21"/>
        <end position="235"/>
    </location>
</feature>
<dbReference type="Pfam" id="PF11306">
    <property type="entry name" value="DUF3108"/>
    <property type="match status" value="1"/>
</dbReference>
<dbReference type="InterPro" id="IPR021457">
    <property type="entry name" value="DUF3108"/>
</dbReference>
<feature type="signal peptide" evidence="1">
    <location>
        <begin position="1"/>
        <end position="20"/>
    </location>
</feature>
<accession>A0A5J6WFU2</accession>
<evidence type="ECO:0000256" key="1">
    <source>
        <dbReference type="SAM" id="SignalP"/>
    </source>
</evidence>
<dbReference type="KEGG" id="mmaa:FR932_03030"/>
<sequence>MLKVALCIFSCGLISFFVRAEDTAVCEQKIIYDIYINGFHTGELQRQIIQKGAELSFLTRSNMSILGIGTTFYQTSNSRYESQQKRYFTSEFYQVMTGFRNRTMKVNISANGLDSHVLLNDKITKYRSKQYLLQDMDTIIMQLQLNVRLGKTHFYTLRQATDEMELFEYQVVGKETLSTQNFGDLETIKVVEIQDRNVTFWFAPSLNYLMIKATNIKGWVLKGTTELKTYTDVCV</sequence>
<proteinExistence type="predicted"/>
<evidence type="ECO:0000313" key="2">
    <source>
        <dbReference type="EMBL" id="QFI36883.1"/>
    </source>
</evidence>
<keyword evidence="3" id="KW-1185">Reference proteome</keyword>
<organism evidence="2 3">
    <name type="scientific">Moritella marina ATCC 15381</name>
    <dbReference type="NCBI Taxonomy" id="1202962"/>
    <lineage>
        <taxon>Bacteria</taxon>
        <taxon>Pseudomonadati</taxon>
        <taxon>Pseudomonadota</taxon>
        <taxon>Gammaproteobacteria</taxon>
        <taxon>Alteromonadales</taxon>
        <taxon>Moritellaceae</taxon>
        <taxon>Moritella</taxon>
    </lineage>
</organism>